<dbReference type="PANTHER" id="PTHR42690:SF1">
    <property type="entry name" value="THREONINE SYNTHASE-LIKE 2"/>
    <property type="match status" value="1"/>
</dbReference>
<evidence type="ECO:0000256" key="2">
    <source>
        <dbReference type="ARBA" id="ARBA00004979"/>
    </source>
</evidence>
<name>A0A6J6GNC0_9ZZZZ</name>
<evidence type="ECO:0000256" key="3">
    <source>
        <dbReference type="ARBA" id="ARBA00005517"/>
    </source>
</evidence>
<feature type="domain" description="Threonine synthase N-terminal" evidence="10">
    <location>
        <begin position="2"/>
        <end position="75"/>
    </location>
</feature>
<evidence type="ECO:0000256" key="1">
    <source>
        <dbReference type="ARBA" id="ARBA00001933"/>
    </source>
</evidence>
<organism evidence="11">
    <name type="scientific">freshwater metagenome</name>
    <dbReference type="NCBI Taxonomy" id="449393"/>
    <lineage>
        <taxon>unclassified sequences</taxon>
        <taxon>metagenomes</taxon>
        <taxon>ecological metagenomes</taxon>
    </lineage>
</organism>
<comment type="pathway">
    <text evidence="2">Amino-acid biosynthesis; L-threonine biosynthesis; L-threonine from L-aspartate: step 5/5.</text>
</comment>
<dbReference type="EC" id="4.2.3.1" evidence="4"/>
<dbReference type="CDD" id="cd01560">
    <property type="entry name" value="Thr-synth_2"/>
    <property type="match status" value="1"/>
</dbReference>
<dbReference type="Gene3D" id="3.90.1380.10">
    <property type="entry name" value="Threonine synthase, N-terminal domain"/>
    <property type="match status" value="1"/>
</dbReference>
<comment type="cofactor">
    <cofactor evidence="1">
        <name>pyridoxal 5'-phosphate</name>
        <dbReference type="ChEBI" id="CHEBI:597326"/>
    </cofactor>
</comment>
<keyword evidence="8" id="KW-0456">Lyase</keyword>
<dbReference type="InterPro" id="IPR004450">
    <property type="entry name" value="Thr_synthase-like"/>
</dbReference>
<gene>
    <name evidence="11" type="ORF">UFOPK1722_02046</name>
</gene>
<dbReference type="GO" id="GO:0004795">
    <property type="term" value="F:threonine synthase activity"/>
    <property type="evidence" value="ECO:0007669"/>
    <property type="project" value="UniProtKB-EC"/>
</dbReference>
<evidence type="ECO:0000256" key="8">
    <source>
        <dbReference type="ARBA" id="ARBA00023239"/>
    </source>
</evidence>
<dbReference type="SUPFAM" id="SSF53686">
    <property type="entry name" value="Tryptophan synthase beta subunit-like PLP-dependent enzymes"/>
    <property type="match status" value="1"/>
</dbReference>
<dbReference type="GO" id="GO:0030170">
    <property type="term" value="F:pyridoxal phosphate binding"/>
    <property type="evidence" value="ECO:0007669"/>
    <property type="project" value="InterPro"/>
</dbReference>
<dbReference type="InterPro" id="IPR000634">
    <property type="entry name" value="Ser/Thr_deHydtase_PyrdxlP-BS"/>
</dbReference>
<dbReference type="PROSITE" id="PS00165">
    <property type="entry name" value="DEHYDRATASE_SER_THR"/>
    <property type="match status" value="1"/>
</dbReference>
<keyword evidence="6" id="KW-0791">Threonine biosynthesis</keyword>
<evidence type="ECO:0000313" key="11">
    <source>
        <dbReference type="EMBL" id="CAB4598308.1"/>
    </source>
</evidence>
<keyword evidence="5" id="KW-0028">Amino-acid biosynthesis</keyword>
<dbReference type="AlphaFoldDB" id="A0A6J6GNC0"/>
<dbReference type="Gene3D" id="3.40.50.1100">
    <property type="match status" value="2"/>
</dbReference>
<dbReference type="InterPro" id="IPR036052">
    <property type="entry name" value="TrpB-like_PALP_sf"/>
</dbReference>
<comment type="similarity">
    <text evidence="3">Belongs to the threonine synthase family.</text>
</comment>
<keyword evidence="7" id="KW-0663">Pyridoxal phosphate</keyword>
<evidence type="ECO:0000259" key="9">
    <source>
        <dbReference type="Pfam" id="PF00291"/>
    </source>
</evidence>
<accession>A0A6J6GNC0</accession>
<dbReference type="Pfam" id="PF24857">
    <property type="entry name" value="THR4_C"/>
    <property type="match status" value="1"/>
</dbReference>
<dbReference type="InterPro" id="IPR037158">
    <property type="entry name" value="Thr_synth_N_sf"/>
</dbReference>
<reference evidence="11" key="1">
    <citation type="submission" date="2020-05" db="EMBL/GenBank/DDBJ databases">
        <authorList>
            <person name="Chiriac C."/>
            <person name="Salcher M."/>
            <person name="Ghai R."/>
            <person name="Kavagutti S V."/>
        </authorList>
    </citation>
    <scope>NUCLEOTIDE SEQUENCE</scope>
</reference>
<evidence type="ECO:0000256" key="7">
    <source>
        <dbReference type="ARBA" id="ARBA00022898"/>
    </source>
</evidence>
<feature type="domain" description="Tryptophan synthase beta chain-like PALP" evidence="9">
    <location>
        <begin position="90"/>
        <end position="327"/>
    </location>
</feature>
<dbReference type="UniPathway" id="UPA00050">
    <property type="reaction ID" value="UER00065"/>
</dbReference>
<protein>
    <recommendedName>
        <fullName evidence="4">threonine synthase</fullName>
        <ecNumber evidence="4">4.2.3.1</ecNumber>
    </recommendedName>
</protein>
<dbReference type="InterPro" id="IPR029144">
    <property type="entry name" value="Thr_synth_N"/>
</dbReference>
<evidence type="ECO:0000259" key="10">
    <source>
        <dbReference type="Pfam" id="PF14821"/>
    </source>
</evidence>
<dbReference type="PANTHER" id="PTHR42690">
    <property type="entry name" value="THREONINE SYNTHASE FAMILY MEMBER"/>
    <property type="match status" value="1"/>
</dbReference>
<evidence type="ECO:0000256" key="6">
    <source>
        <dbReference type="ARBA" id="ARBA00022697"/>
    </source>
</evidence>
<dbReference type="EMBL" id="CAEZTS010000270">
    <property type="protein sequence ID" value="CAB4598308.1"/>
    <property type="molecule type" value="Genomic_DNA"/>
</dbReference>
<dbReference type="NCBIfam" id="TIGR00260">
    <property type="entry name" value="thrC"/>
    <property type="match status" value="1"/>
</dbReference>
<dbReference type="InterPro" id="IPR001926">
    <property type="entry name" value="TrpB-like_PALP"/>
</dbReference>
<dbReference type="Pfam" id="PF00291">
    <property type="entry name" value="PALP"/>
    <property type="match status" value="1"/>
</dbReference>
<evidence type="ECO:0000256" key="5">
    <source>
        <dbReference type="ARBA" id="ARBA00022605"/>
    </source>
</evidence>
<proteinExistence type="inferred from homology"/>
<evidence type="ECO:0000256" key="4">
    <source>
        <dbReference type="ARBA" id="ARBA00013028"/>
    </source>
</evidence>
<dbReference type="GO" id="GO:0009088">
    <property type="term" value="P:threonine biosynthetic process"/>
    <property type="evidence" value="ECO:0007669"/>
    <property type="project" value="UniProtKB-UniPathway"/>
</dbReference>
<dbReference type="Pfam" id="PF14821">
    <property type="entry name" value="Thr_synth_N"/>
    <property type="match status" value="1"/>
</dbReference>
<dbReference type="InterPro" id="IPR051166">
    <property type="entry name" value="Threonine_Synthase"/>
</dbReference>
<sequence length="457" mass="49217">MRYVSTRGQAPELGFADVLLAGLATDGGLYVPDHWPTLPSLPTGSYADLAAAVMAPFVDGEIDEAAFAAMCRDAYSTFRHPATVPLVQIGPDEWVMELFHGPTLAFKDVALQLVGRLFDHVLSARGERVMIVGATSGDTGSAAIDGVKSCDNVDIVILYPQGRVSDVQRRQMTTVDAPNVHTVAIDGTFDDCQDLVKAMFNDAAFRGDMNLSAVNSINWARVMAQIVYYVAASDALGDQPVSFSVPTGNFGNVLAGWIAREMGVPAHSLIVGSNTNDILTRFFESQAMVADGVVPTLSPSMDIQVSSNFERLLFEMNDRDGGATADQMALFRTSGRMSVEADQYANWIEPVFRAARSDDADTLATMASVYRESGMLIDPHTAVGVSAARRQREAGVPVVTMATAHPAKFPDAVKKATGVHPALPEHLSDLLERPERTTPLPNDLARVQAFVRSVARR</sequence>